<evidence type="ECO:0000256" key="4">
    <source>
        <dbReference type="SAM" id="SignalP"/>
    </source>
</evidence>
<keyword evidence="2" id="KW-0813">Transport</keyword>
<dbReference type="Gene3D" id="3.40.190.170">
    <property type="entry name" value="Bacterial extracellular solute-binding protein, family 7"/>
    <property type="match status" value="1"/>
</dbReference>
<protein>
    <submittedName>
        <fullName evidence="5">TRAP transporter substrate-binding protein</fullName>
    </submittedName>
</protein>
<dbReference type="NCBIfam" id="TIGR00787">
    <property type="entry name" value="dctP"/>
    <property type="match status" value="1"/>
</dbReference>
<evidence type="ECO:0000256" key="3">
    <source>
        <dbReference type="ARBA" id="ARBA00022729"/>
    </source>
</evidence>
<dbReference type="InterPro" id="IPR038404">
    <property type="entry name" value="TRAP_DctP_sf"/>
</dbReference>
<dbReference type="PIRSF" id="PIRSF006470">
    <property type="entry name" value="DctB"/>
    <property type="match status" value="1"/>
</dbReference>
<accession>A0A9X2DTH5</accession>
<proteinExistence type="inferred from homology"/>
<sequence length="352" mass="38132">MKKSLLILVALLTAVCIGLAACGGEDTAALDTSGGTGGGENGEASAGEEESFEFNIGHTLAPDSHYHVVSERLAELVEEKTGGSITMNVFPQSQLGGEVAMIQAAQAGNQEMLITAQAPLTNMVPEWSMFDLPYLFDNLDEANAILQSEVGDQYLEMLEEHDLIGLGFLSAMERNVFSSKPLDTADDFNGFRVRVMEAPGYVAAYEALGAQPTAMAYSEVYTALQQGVVDGADTSPDQFVMDRFVEVADYYNITKVHYLPATLIISKTIWEQLSENQQQALTEAAEEALAEGMDYYYQSFDESIAEMQEAGVTVIESDTAGMQEQASAIYDDLLNGIPNGQELYEAIQAQKE</sequence>
<dbReference type="NCBIfam" id="NF037995">
    <property type="entry name" value="TRAP_S1"/>
    <property type="match status" value="1"/>
</dbReference>
<keyword evidence="6" id="KW-1185">Reference proteome</keyword>
<dbReference type="GO" id="GO:0030288">
    <property type="term" value="C:outer membrane-bounded periplasmic space"/>
    <property type="evidence" value="ECO:0007669"/>
    <property type="project" value="InterPro"/>
</dbReference>
<dbReference type="EMBL" id="JAMBOL010000013">
    <property type="protein sequence ID" value="MCM3715212.1"/>
    <property type="molecule type" value="Genomic_DNA"/>
</dbReference>
<gene>
    <name evidence="5" type="ORF">M3202_14080</name>
</gene>
<dbReference type="InterPro" id="IPR018389">
    <property type="entry name" value="DctP_fam"/>
</dbReference>
<dbReference type="GO" id="GO:0055085">
    <property type="term" value="P:transmembrane transport"/>
    <property type="evidence" value="ECO:0007669"/>
    <property type="project" value="InterPro"/>
</dbReference>
<dbReference type="InterPro" id="IPR004682">
    <property type="entry name" value="TRAP_DctP"/>
</dbReference>
<comment type="similarity">
    <text evidence="1">Belongs to the bacterial solute-binding protein 7 family.</text>
</comment>
<keyword evidence="3 4" id="KW-0732">Signal</keyword>
<evidence type="ECO:0000313" key="6">
    <source>
        <dbReference type="Proteomes" id="UP001139179"/>
    </source>
</evidence>
<dbReference type="AlphaFoldDB" id="A0A9X2DTH5"/>
<dbReference type="CDD" id="cd13603">
    <property type="entry name" value="PBP2_TRAP_Siap_TeaA_like"/>
    <property type="match status" value="1"/>
</dbReference>
<reference evidence="5" key="1">
    <citation type="submission" date="2022-05" db="EMBL/GenBank/DDBJ databases">
        <title>Comparative Genomics of Spacecraft Associated Microbes.</title>
        <authorList>
            <person name="Tran M.T."/>
            <person name="Wright A."/>
            <person name="Seuylemezian A."/>
            <person name="Eisen J."/>
            <person name="Coil D."/>
        </authorList>
    </citation>
    <scope>NUCLEOTIDE SEQUENCE</scope>
    <source>
        <strain evidence="5">214.1.1</strain>
    </source>
</reference>
<evidence type="ECO:0000256" key="2">
    <source>
        <dbReference type="ARBA" id="ARBA00022448"/>
    </source>
</evidence>
<dbReference type="PANTHER" id="PTHR33376">
    <property type="match status" value="1"/>
</dbReference>
<dbReference type="PANTHER" id="PTHR33376:SF7">
    <property type="entry name" value="C4-DICARBOXYLATE-BINDING PROTEIN DCTB"/>
    <property type="match status" value="1"/>
</dbReference>
<dbReference type="PROSITE" id="PS51257">
    <property type="entry name" value="PROKAR_LIPOPROTEIN"/>
    <property type="match status" value="1"/>
</dbReference>
<evidence type="ECO:0000256" key="1">
    <source>
        <dbReference type="ARBA" id="ARBA00009023"/>
    </source>
</evidence>
<dbReference type="Pfam" id="PF03480">
    <property type="entry name" value="DctP"/>
    <property type="match status" value="1"/>
</dbReference>
<name>A0A9X2DTH5_9BACI</name>
<organism evidence="5 6">
    <name type="scientific">Halalkalibacter oceani</name>
    <dbReference type="NCBI Taxonomy" id="1653776"/>
    <lineage>
        <taxon>Bacteria</taxon>
        <taxon>Bacillati</taxon>
        <taxon>Bacillota</taxon>
        <taxon>Bacilli</taxon>
        <taxon>Bacillales</taxon>
        <taxon>Bacillaceae</taxon>
        <taxon>Halalkalibacter</taxon>
    </lineage>
</organism>
<dbReference type="Proteomes" id="UP001139179">
    <property type="component" value="Unassembled WGS sequence"/>
</dbReference>
<comment type="caution">
    <text evidence="5">The sequence shown here is derived from an EMBL/GenBank/DDBJ whole genome shotgun (WGS) entry which is preliminary data.</text>
</comment>
<feature type="signal peptide" evidence="4">
    <location>
        <begin position="1"/>
        <end position="20"/>
    </location>
</feature>
<dbReference type="RefSeq" id="WP_251223968.1">
    <property type="nucleotide sequence ID" value="NZ_JAMBOL010000013.1"/>
</dbReference>
<feature type="chain" id="PRO_5040984244" evidence="4">
    <location>
        <begin position="21"/>
        <end position="352"/>
    </location>
</feature>
<evidence type="ECO:0000313" key="5">
    <source>
        <dbReference type="EMBL" id="MCM3715212.1"/>
    </source>
</evidence>